<feature type="domain" description="Adaptor protein ClpS core" evidence="3">
    <location>
        <begin position="63"/>
        <end position="131"/>
    </location>
</feature>
<dbReference type="NCBIfam" id="NF000668">
    <property type="entry name" value="PRK00033.1-1"/>
    <property type="match status" value="1"/>
</dbReference>
<comment type="function">
    <text evidence="1">Involved in the modulation of the specificity of the ClpAP-mediated ATP-dependent protein degradation.</text>
</comment>
<evidence type="ECO:0000313" key="5">
    <source>
        <dbReference type="Proteomes" id="UP000001727"/>
    </source>
</evidence>
<gene>
    <name evidence="1" type="primary">clpS</name>
    <name evidence="4" type="ordered locus">cu1472</name>
</gene>
<reference evidence="4 5" key="1">
    <citation type="journal article" date="2008" name="J. Biotechnol.">
        <title>The lifestyle of Corynebacterium urealyticum derived from its complete genome sequence established by pyrosequencing.</title>
        <authorList>
            <person name="Tauch A."/>
            <person name="Trost E."/>
            <person name="Tilker A."/>
            <person name="Ludewig U."/>
            <person name="Schneiker S."/>
            <person name="Goesmann A."/>
            <person name="Arnold W."/>
            <person name="Bekel T."/>
            <person name="Brinkrolf K."/>
            <person name="Brune I."/>
            <person name="Goetker S."/>
            <person name="Kalinowski J."/>
            <person name="Kamp P.-B."/>
            <person name="Lobo F.P."/>
            <person name="Viehoever P."/>
            <person name="Weisshaar B."/>
            <person name="Soriano F."/>
            <person name="Droege M."/>
            <person name="Puehler A."/>
        </authorList>
    </citation>
    <scope>NUCLEOTIDE SEQUENCE [LARGE SCALE GENOMIC DNA]</scope>
    <source>
        <strain evidence="5">ATCC 43042 / DSM 7109</strain>
    </source>
</reference>
<dbReference type="SUPFAM" id="SSF54736">
    <property type="entry name" value="ClpS-like"/>
    <property type="match status" value="1"/>
</dbReference>
<dbReference type="InterPro" id="IPR014719">
    <property type="entry name" value="Ribosomal_bL12_C/ClpS-like"/>
</dbReference>
<dbReference type="HOGENOM" id="CLU_153743_0_0_11"/>
<dbReference type="GO" id="GO:0006508">
    <property type="term" value="P:proteolysis"/>
    <property type="evidence" value="ECO:0007669"/>
    <property type="project" value="UniProtKB-UniRule"/>
</dbReference>
<evidence type="ECO:0000313" key="4">
    <source>
        <dbReference type="EMBL" id="CAQ05432.1"/>
    </source>
</evidence>
<dbReference type="InterPro" id="IPR003769">
    <property type="entry name" value="ClpS_core"/>
</dbReference>
<keyword evidence="5" id="KW-1185">Reference proteome</keyword>
<dbReference type="KEGG" id="cur:cu1472"/>
<proteinExistence type="inferred from homology"/>
<dbReference type="Pfam" id="PF02617">
    <property type="entry name" value="ClpS"/>
    <property type="match status" value="1"/>
</dbReference>
<evidence type="ECO:0000256" key="1">
    <source>
        <dbReference type="HAMAP-Rule" id="MF_00302"/>
    </source>
</evidence>
<comment type="similarity">
    <text evidence="1">Belongs to the ClpS family.</text>
</comment>
<name>B1VGX5_CORU7</name>
<dbReference type="Gene3D" id="3.30.1390.10">
    <property type="match status" value="1"/>
</dbReference>
<dbReference type="AlphaFoldDB" id="B1VGX5"/>
<dbReference type="EMBL" id="AM942444">
    <property type="protein sequence ID" value="CAQ05432.1"/>
    <property type="molecule type" value="Genomic_DNA"/>
</dbReference>
<dbReference type="InterPro" id="IPR022935">
    <property type="entry name" value="ClpS"/>
</dbReference>
<dbReference type="STRING" id="504474.cu1472"/>
<feature type="compositionally biased region" description="Low complexity" evidence="2">
    <location>
        <begin position="39"/>
        <end position="48"/>
    </location>
</feature>
<comment type="subunit">
    <text evidence="1">Binds to the N-terminal domain of the chaperone ClpA.</text>
</comment>
<organism evidence="4 5">
    <name type="scientific">Corynebacterium urealyticum (strain ATCC 43042 / DSM 7109)</name>
    <dbReference type="NCBI Taxonomy" id="504474"/>
    <lineage>
        <taxon>Bacteria</taxon>
        <taxon>Bacillati</taxon>
        <taxon>Actinomycetota</taxon>
        <taxon>Actinomycetes</taxon>
        <taxon>Mycobacteriales</taxon>
        <taxon>Corynebacteriaceae</taxon>
        <taxon>Corynebacterium</taxon>
    </lineage>
</organism>
<sequence length="138" mass="14984">MSGLGEYSHSSERCGQAKKYSTAMPSPPRRGDGILGGMTSPAAPSATPVAEKRPETLTDADLPWQCICWDDPVNLMSYVTYVFETVLGYSRKKATELMMRVHTEGKAVVSSGERDKVEGDVKKLHTAGLWATMEQATG</sequence>
<feature type="region of interest" description="Disordered" evidence="2">
    <location>
        <begin position="1"/>
        <end position="54"/>
    </location>
</feature>
<dbReference type="eggNOG" id="COG2127">
    <property type="taxonomic scope" value="Bacteria"/>
</dbReference>
<dbReference type="HAMAP" id="MF_00302">
    <property type="entry name" value="ClpS"/>
    <property type="match status" value="1"/>
</dbReference>
<dbReference type="Proteomes" id="UP000001727">
    <property type="component" value="Chromosome"/>
</dbReference>
<accession>B1VGX5</accession>
<evidence type="ECO:0000256" key="2">
    <source>
        <dbReference type="SAM" id="MobiDB-lite"/>
    </source>
</evidence>
<evidence type="ECO:0000259" key="3">
    <source>
        <dbReference type="Pfam" id="PF02617"/>
    </source>
</evidence>
<protein>
    <recommendedName>
        <fullName evidence="1">ATP-dependent Clp protease adapter protein ClpS</fullName>
    </recommendedName>
</protein>
<dbReference type="GO" id="GO:0030163">
    <property type="term" value="P:protein catabolic process"/>
    <property type="evidence" value="ECO:0007669"/>
    <property type="project" value="InterPro"/>
</dbReference>